<feature type="region of interest" description="Disordered" evidence="1">
    <location>
        <begin position="1"/>
        <end position="23"/>
    </location>
</feature>
<comment type="caution">
    <text evidence="2">The sequence shown here is derived from an EMBL/GenBank/DDBJ whole genome shotgun (WGS) entry which is preliminary data.</text>
</comment>
<dbReference type="AlphaFoldDB" id="A0A934IMW9"/>
<feature type="compositionally biased region" description="Basic and acidic residues" evidence="1">
    <location>
        <begin position="14"/>
        <end position="23"/>
    </location>
</feature>
<reference evidence="2" key="1">
    <citation type="submission" date="2020-12" db="EMBL/GenBank/DDBJ databases">
        <title>Devosia sp. MSA67 isolated from Mo River.</title>
        <authorList>
            <person name="Ma F."/>
            <person name="Zi Z."/>
        </authorList>
    </citation>
    <scope>NUCLEOTIDE SEQUENCE</scope>
    <source>
        <strain evidence="2">MSA67</strain>
    </source>
</reference>
<organism evidence="2 3">
    <name type="scientific">Devosia sediminis</name>
    <dbReference type="NCBI Taxonomy" id="2798801"/>
    <lineage>
        <taxon>Bacteria</taxon>
        <taxon>Pseudomonadati</taxon>
        <taxon>Pseudomonadota</taxon>
        <taxon>Alphaproteobacteria</taxon>
        <taxon>Hyphomicrobiales</taxon>
        <taxon>Devosiaceae</taxon>
        <taxon>Devosia</taxon>
    </lineage>
</organism>
<name>A0A934IMW9_9HYPH</name>
<sequence>MLEANSARMQSEPCKWRSQQEREGKSLRRAAEALVMAYPGIRRLPDDHGIEETAAELGLEPHELVVVPVAIGHRAVDLVVVPTRTRRRGGMPLFFELKASAATIGRTVVLVPESFVRREPRLTNAFVIAEAAETAVGATDRMRMLVHLIENGGSAPLLDLAGLVNSGDPVAGVLGLVVEGGLHMDLDARLMPSSQVHLVEPGL</sequence>
<accession>A0A934IMW9</accession>
<evidence type="ECO:0000256" key="1">
    <source>
        <dbReference type="SAM" id="MobiDB-lite"/>
    </source>
</evidence>
<gene>
    <name evidence="2" type="ORF">JEQ47_02710</name>
</gene>
<keyword evidence="3" id="KW-1185">Reference proteome</keyword>
<evidence type="ECO:0000313" key="3">
    <source>
        <dbReference type="Proteomes" id="UP000602124"/>
    </source>
</evidence>
<evidence type="ECO:0000313" key="2">
    <source>
        <dbReference type="EMBL" id="MBJ3783623.1"/>
    </source>
</evidence>
<dbReference type="Proteomes" id="UP000602124">
    <property type="component" value="Unassembled WGS sequence"/>
</dbReference>
<dbReference type="RefSeq" id="WP_198874852.1">
    <property type="nucleotide sequence ID" value="NZ_JAEKMH010000001.1"/>
</dbReference>
<dbReference type="EMBL" id="JAEKMH010000001">
    <property type="protein sequence ID" value="MBJ3783623.1"/>
    <property type="molecule type" value="Genomic_DNA"/>
</dbReference>
<proteinExistence type="predicted"/>
<protein>
    <submittedName>
        <fullName evidence="2">Uncharacterized protein</fullName>
    </submittedName>
</protein>